<evidence type="ECO:0000256" key="4">
    <source>
        <dbReference type="PROSITE-ProRule" id="PRU00134"/>
    </source>
</evidence>
<evidence type="ECO:0000259" key="5">
    <source>
        <dbReference type="PROSITE" id="PS50865"/>
    </source>
</evidence>
<evidence type="ECO:0000256" key="2">
    <source>
        <dbReference type="ARBA" id="ARBA00022771"/>
    </source>
</evidence>
<evidence type="ECO:0000313" key="6">
    <source>
        <dbReference type="EMBL" id="KII85146.1"/>
    </source>
</evidence>
<dbReference type="HOGENOM" id="CLU_855604_0_0_1"/>
<evidence type="ECO:0000313" key="7">
    <source>
        <dbReference type="Proteomes" id="UP000053263"/>
    </source>
</evidence>
<dbReference type="PROSITE" id="PS01360">
    <property type="entry name" value="ZF_MYND_1"/>
    <property type="match status" value="1"/>
</dbReference>
<dbReference type="Pfam" id="PF01753">
    <property type="entry name" value="zf-MYND"/>
    <property type="match status" value="1"/>
</dbReference>
<dbReference type="OrthoDB" id="432970at2759"/>
<dbReference type="InterPro" id="IPR002893">
    <property type="entry name" value="Znf_MYND"/>
</dbReference>
<dbReference type="Proteomes" id="UP000053263">
    <property type="component" value="Unassembled WGS sequence"/>
</dbReference>
<dbReference type="SUPFAM" id="SSF144232">
    <property type="entry name" value="HIT/MYND zinc finger-like"/>
    <property type="match status" value="1"/>
</dbReference>
<keyword evidence="2 4" id="KW-0863">Zinc-finger</keyword>
<keyword evidence="3" id="KW-0862">Zinc</keyword>
<proteinExistence type="predicted"/>
<keyword evidence="7" id="KW-1185">Reference proteome</keyword>
<dbReference type="AlphaFoldDB" id="A0A0C9SLA5"/>
<accession>A0A0C9SLA5</accession>
<dbReference type="PROSITE" id="PS50865">
    <property type="entry name" value="ZF_MYND_2"/>
    <property type="match status" value="1"/>
</dbReference>
<name>A0A0C9SLA5_PLICR</name>
<reference evidence="6 7" key="1">
    <citation type="submission" date="2014-06" db="EMBL/GenBank/DDBJ databases">
        <title>Evolutionary Origins and Diversification of the Mycorrhizal Mutualists.</title>
        <authorList>
            <consortium name="DOE Joint Genome Institute"/>
            <consortium name="Mycorrhizal Genomics Consortium"/>
            <person name="Kohler A."/>
            <person name="Kuo A."/>
            <person name="Nagy L.G."/>
            <person name="Floudas D."/>
            <person name="Copeland A."/>
            <person name="Barry K.W."/>
            <person name="Cichocki N."/>
            <person name="Veneault-Fourrey C."/>
            <person name="LaButti K."/>
            <person name="Lindquist E.A."/>
            <person name="Lipzen A."/>
            <person name="Lundell T."/>
            <person name="Morin E."/>
            <person name="Murat C."/>
            <person name="Riley R."/>
            <person name="Ohm R."/>
            <person name="Sun H."/>
            <person name="Tunlid A."/>
            <person name="Henrissat B."/>
            <person name="Grigoriev I.V."/>
            <person name="Hibbett D.S."/>
            <person name="Martin F."/>
        </authorList>
    </citation>
    <scope>NUCLEOTIDE SEQUENCE [LARGE SCALE GENOMIC DNA]</scope>
    <source>
        <strain evidence="6 7">FD-325 SS-3</strain>
    </source>
</reference>
<evidence type="ECO:0000256" key="1">
    <source>
        <dbReference type="ARBA" id="ARBA00022723"/>
    </source>
</evidence>
<keyword evidence="1" id="KW-0479">Metal-binding</keyword>
<dbReference type="EMBL" id="KN832568">
    <property type="protein sequence ID" value="KII85146.1"/>
    <property type="molecule type" value="Genomic_DNA"/>
</dbReference>
<feature type="domain" description="MYND-type" evidence="5">
    <location>
        <begin position="283"/>
        <end position="319"/>
    </location>
</feature>
<protein>
    <recommendedName>
        <fullName evidence="5">MYND-type domain-containing protein</fullName>
    </recommendedName>
</protein>
<evidence type="ECO:0000256" key="3">
    <source>
        <dbReference type="ARBA" id="ARBA00022833"/>
    </source>
</evidence>
<dbReference type="GO" id="GO:0008270">
    <property type="term" value="F:zinc ion binding"/>
    <property type="evidence" value="ECO:0007669"/>
    <property type="project" value="UniProtKB-KW"/>
</dbReference>
<organism evidence="6 7">
    <name type="scientific">Plicaturopsis crispa FD-325 SS-3</name>
    <dbReference type="NCBI Taxonomy" id="944288"/>
    <lineage>
        <taxon>Eukaryota</taxon>
        <taxon>Fungi</taxon>
        <taxon>Dikarya</taxon>
        <taxon>Basidiomycota</taxon>
        <taxon>Agaricomycotina</taxon>
        <taxon>Agaricomycetes</taxon>
        <taxon>Agaricomycetidae</taxon>
        <taxon>Amylocorticiales</taxon>
        <taxon>Amylocorticiaceae</taxon>
        <taxon>Plicatura</taxon>
        <taxon>Plicaturopsis crispa</taxon>
    </lineage>
</organism>
<gene>
    <name evidence="6" type="ORF">PLICRDRAFT_94725</name>
</gene>
<dbReference type="Gene3D" id="6.10.140.2220">
    <property type="match status" value="1"/>
</dbReference>
<sequence length="325" mass="36393">MAGEPLDLHEVSTLMNYERASTEPRFRHAKLRELALDGAFDTRVSLPSGVWGSQENHPVKRGFIFDAEKPSGLVPEKDLPDLPSNMLGGKSLASTKDLTEADLELIYREARDHDGCYTAVSLFQHFFDLFPPATPLRVRTASGTDFETKISARVILEFYVFAPRQVSVSKMLPLGQTYITGSDNKSLHAVVGFGRPGAQNVEVVADLASMQFGIHGRGSGGEMFQLEPMDRWYDFIERVAQGLEPAKAGAARITRHPWGDDWLKGCAERVKDRWDNRSTKPWCAFCGAPSPTKRCPCKGPWYCSPAHQRSAWKFHKRYCTVQSKK</sequence>